<evidence type="ECO:0000256" key="1">
    <source>
        <dbReference type="SAM" id="MobiDB-lite"/>
    </source>
</evidence>
<proteinExistence type="predicted"/>
<keyword evidence="3" id="KW-1185">Reference proteome</keyword>
<dbReference type="Proteomes" id="UP001500822">
    <property type="component" value="Unassembled WGS sequence"/>
</dbReference>
<comment type="caution">
    <text evidence="2">The sequence shown here is derived from an EMBL/GenBank/DDBJ whole genome shotgun (WGS) entry which is preliminary data.</text>
</comment>
<sequence>MSRGQVEDYLGLARGSAGRMKLPPPDAVIGEVSDDGTLPRGTVRGWLPATIDAWNAARPGRGARTDLH</sequence>
<dbReference type="EMBL" id="BAABIE010000026">
    <property type="protein sequence ID" value="GAA4758853.1"/>
    <property type="molecule type" value="Genomic_DNA"/>
</dbReference>
<name>A0ABP8ZK14_9ACTN</name>
<evidence type="ECO:0000313" key="3">
    <source>
        <dbReference type="Proteomes" id="UP001500822"/>
    </source>
</evidence>
<evidence type="ECO:0008006" key="4">
    <source>
        <dbReference type="Google" id="ProtNLM"/>
    </source>
</evidence>
<feature type="region of interest" description="Disordered" evidence="1">
    <location>
        <begin position="16"/>
        <end position="41"/>
    </location>
</feature>
<gene>
    <name evidence="2" type="ORF">GCM10023217_34200</name>
</gene>
<reference evidence="3" key="1">
    <citation type="journal article" date="2019" name="Int. J. Syst. Evol. Microbiol.">
        <title>The Global Catalogue of Microorganisms (GCM) 10K type strain sequencing project: providing services to taxonomists for standard genome sequencing and annotation.</title>
        <authorList>
            <consortium name="The Broad Institute Genomics Platform"/>
            <consortium name="The Broad Institute Genome Sequencing Center for Infectious Disease"/>
            <person name="Wu L."/>
            <person name="Ma J."/>
        </authorList>
    </citation>
    <scope>NUCLEOTIDE SEQUENCE [LARGE SCALE GENOMIC DNA]</scope>
    <source>
        <strain evidence="3">JCM 18077</strain>
    </source>
</reference>
<organism evidence="2 3">
    <name type="scientific">Gordonia alkaliphila</name>
    <dbReference type="NCBI Taxonomy" id="1053547"/>
    <lineage>
        <taxon>Bacteria</taxon>
        <taxon>Bacillati</taxon>
        <taxon>Actinomycetota</taxon>
        <taxon>Actinomycetes</taxon>
        <taxon>Mycobacteriales</taxon>
        <taxon>Gordoniaceae</taxon>
        <taxon>Gordonia</taxon>
    </lineage>
</organism>
<protein>
    <recommendedName>
        <fullName evidence="4">Transcriptional regulator</fullName>
    </recommendedName>
</protein>
<accession>A0ABP8ZK14</accession>
<evidence type="ECO:0000313" key="2">
    <source>
        <dbReference type="EMBL" id="GAA4758853.1"/>
    </source>
</evidence>